<dbReference type="Pfam" id="PF02518">
    <property type="entry name" value="HATPase_c"/>
    <property type="match status" value="1"/>
</dbReference>
<feature type="domain" description="PAS" evidence="19">
    <location>
        <begin position="355"/>
        <end position="399"/>
    </location>
</feature>
<comment type="subcellular location">
    <subcellularLocation>
        <location evidence="2">Cell membrane</location>
        <topology evidence="2">Multi-pass membrane protein</topology>
    </subcellularLocation>
</comment>
<dbReference type="OrthoDB" id="6110612at2"/>
<dbReference type="InterPro" id="IPR029151">
    <property type="entry name" value="Sensor-like_sf"/>
</dbReference>
<reference evidence="22 23" key="1">
    <citation type="submission" date="2014-01" db="EMBL/GenBank/DDBJ databases">
        <title>Full genme sequencing of cellulolytic bacterium Gynuella sunshinyii YC6258T gen. nov., sp. nov.</title>
        <authorList>
            <person name="Khan H."/>
            <person name="Chung E.J."/>
            <person name="Chung Y.R."/>
        </authorList>
    </citation>
    <scope>NUCLEOTIDE SEQUENCE [LARGE SCALE GENOMIC DNA]</scope>
    <source>
        <strain evidence="22 23">YC6258</strain>
    </source>
</reference>
<dbReference type="PROSITE" id="PS50113">
    <property type="entry name" value="PAC"/>
    <property type="match status" value="1"/>
</dbReference>
<dbReference type="Pfam" id="PF01627">
    <property type="entry name" value="Hpt"/>
    <property type="match status" value="1"/>
</dbReference>
<feature type="domain" description="HPt" evidence="21">
    <location>
        <begin position="1060"/>
        <end position="1161"/>
    </location>
</feature>
<dbReference type="InterPro" id="IPR000700">
    <property type="entry name" value="PAS-assoc_C"/>
</dbReference>
<feature type="domain" description="PAC" evidence="20">
    <location>
        <begin position="429"/>
        <end position="481"/>
    </location>
</feature>
<accession>A0A0C5VL58</accession>
<evidence type="ECO:0000259" key="17">
    <source>
        <dbReference type="PROSITE" id="PS50109"/>
    </source>
</evidence>
<dbReference type="InterPro" id="IPR003661">
    <property type="entry name" value="HisK_dim/P_dom"/>
</dbReference>
<dbReference type="Gene3D" id="3.30.565.10">
    <property type="entry name" value="Histidine kinase-like ATPase, C-terminal domain"/>
    <property type="match status" value="1"/>
</dbReference>
<dbReference type="FunFam" id="3.30.565.10:FF:000010">
    <property type="entry name" value="Sensor histidine kinase RcsC"/>
    <property type="match status" value="1"/>
</dbReference>
<feature type="modified residue" description="4-aspartylphosphate" evidence="15">
    <location>
        <position position="938"/>
    </location>
</feature>
<evidence type="ECO:0000259" key="19">
    <source>
        <dbReference type="PROSITE" id="PS50112"/>
    </source>
</evidence>
<dbReference type="PANTHER" id="PTHR45339">
    <property type="entry name" value="HYBRID SIGNAL TRANSDUCTION HISTIDINE KINASE J"/>
    <property type="match status" value="1"/>
</dbReference>
<evidence type="ECO:0000256" key="3">
    <source>
        <dbReference type="ARBA" id="ARBA00012438"/>
    </source>
</evidence>
<keyword evidence="5 15" id="KW-0597">Phosphoprotein</keyword>
<keyword evidence="7 16" id="KW-0812">Transmembrane</keyword>
<keyword evidence="23" id="KW-1185">Reference proteome</keyword>
<evidence type="ECO:0000256" key="16">
    <source>
        <dbReference type="SAM" id="Phobius"/>
    </source>
</evidence>
<dbReference type="SUPFAM" id="SSF55785">
    <property type="entry name" value="PYP-like sensor domain (PAS domain)"/>
    <property type="match status" value="1"/>
</dbReference>
<dbReference type="STRING" id="1445510.YC6258_03401"/>
<dbReference type="Pfam" id="PF21623">
    <property type="entry name" value="HK_sensor_dom_bact"/>
    <property type="match status" value="1"/>
</dbReference>
<dbReference type="GO" id="GO:0005524">
    <property type="term" value="F:ATP binding"/>
    <property type="evidence" value="ECO:0007669"/>
    <property type="project" value="UniProtKB-KW"/>
</dbReference>
<dbReference type="InterPro" id="IPR036097">
    <property type="entry name" value="HisK_dim/P_sf"/>
</dbReference>
<evidence type="ECO:0000256" key="2">
    <source>
        <dbReference type="ARBA" id="ARBA00004651"/>
    </source>
</evidence>
<evidence type="ECO:0000256" key="6">
    <source>
        <dbReference type="ARBA" id="ARBA00022679"/>
    </source>
</evidence>
<dbReference type="Proteomes" id="UP000032266">
    <property type="component" value="Chromosome"/>
</dbReference>
<evidence type="ECO:0000256" key="7">
    <source>
        <dbReference type="ARBA" id="ARBA00022692"/>
    </source>
</evidence>
<dbReference type="PANTHER" id="PTHR45339:SF1">
    <property type="entry name" value="HYBRID SIGNAL TRANSDUCTION HISTIDINE KINASE J"/>
    <property type="match status" value="1"/>
</dbReference>
<dbReference type="CDD" id="cd17546">
    <property type="entry name" value="REC_hyHK_CKI1_RcsC-like"/>
    <property type="match status" value="1"/>
</dbReference>
<name>A0A0C5VL58_9GAMM</name>
<dbReference type="RefSeq" id="WP_044617745.1">
    <property type="nucleotide sequence ID" value="NZ_CP007142.1"/>
</dbReference>
<dbReference type="InterPro" id="IPR048760">
    <property type="entry name" value="VP0354-like_sensor_dom"/>
</dbReference>
<evidence type="ECO:0000256" key="1">
    <source>
        <dbReference type="ARBA" id="ARBA00000085"/>
    </source>
</evidence>
<evidence type="ECO:0000256" key="10">
    <source>
        <dbReference type="ARBA" id="ARBA00022840"/>
    </source>
</evidence>
<evidence type="ECO:0000256" key="12">
    <source>
        <dbReference type="ARBA" id="ARBA00023012"/>
    </source>
</evidence>
<keyword evidence="13 16" id="KW-0472">Membrane</keyword>
<dbReference type="SUPFAM" id="SSF47226">
    <property type="entry name" value="Histidine-containing phosphotransfer domain, HPT domain"/>
    <property type="match status" value="1"/>
</dbReference>
<dbReference type="InterPro" id="IPR036641">
    <property type="entry name" value="HPT_dom_sf"/>
</dbReference>
<comment type="catalytic activity">
    <reaction evidence="1">
        <text>ATP + protein L-histidine = ADP + protein N-phospho-L-histidine.</text>
        <dbReference type="EC" id="2.7.13.3"/>
    </reaction>
</comment>
<evidence type="ECO:0000256" key="15">
    <source>
        <dbReference type="PROSITE-ProRule" id="PRU00169"/>
    </source>
</evidence>
<dbReference type="SUPFAM" id="SSF47384">
    <property type="entry name" value="Homodimeric domain of signal transducing histidine kinase"/>
    <property type="match status" value="1"/>
</dbReference>
<dbReference type="InterPro" id="IPR004358">
    <property type="entry name" value="Sig_transdc_His_kin-like_C"/>
</dbReference>
<evidence type="ECO:0000256" key="5">
    <source>
        <dbReference type="ARBA" id="ARBA00022553"/>
    </source>
</evidence>
<evidence type="ECO:0000313" key="22">
    <source>
        <dbReference type="EMBL" id="AJQ95437.1"/>
    </source>
</evidence>
<organism evidence="22 23">
    <name type="scientific">Gynuella sunshinyii YC6258</name>
    <dbReference type="NCBI Taxonomy" id="1445510"/>
    <lineage>
        <taxon>Bacteria</taxon>
        <taxon>Pseudomonadati</taxon>
        <taxon>Pseudomonadota</taxon>
        <taxon>Gammaproteobacteria</taxon>
        <taxon>Oceanospirillales</taxon>
        <taxon>Saccharospirillaceae</taxon>
        <taxon>Gynuella</taxon>
    </lineage>
</organism>
<gene>
    <name evidence="22" type="ORF">YC6258_03401</name>
</gene>
<dbReference type="PROSITE" id="PS50110">
    <property type="entry name" value="RESPONSE_REGULATORY"/>
    <property type="match status" value="1"/>
</dbReference>
<evidence type="ECO:0000256" key="8">
    <source>
        <dbReference type="ARBA" id="ARBA00022741"/>
    </source>
</evidence>
<dbReference type="InterPro" id="IPR036890">
    <property type="entry name" value="HATPase_C_sf"/>
</dbReference>
<evidence type="ECO:0000256" key="13">
    <source>
        <dbReference type="ARBA" id="ARBA00023136"/>
    </source>
</evidence>
<keyword evidence="8" id="KW-0547">Nucleotide-binding</keyword>
<evidence type="ECO:0000256" key="9">
    <source>
        <dbReference type="ARBA" id="ARBA00022777"/>
    </source>
</evidence>
<dbReference type="SUPFAM" id="SSF52172">
    <property type="entry name" value="CheY-like"/>
    <property type="match status" value="1"/>
</dbReference>
<evidence type="ECO:0000259" key="21">
    <source>
        <dbReference type="PROSITE" id="PS50894"/>
    </source>
</evidence>
<dbReference type="InterPro" id="IPR008207">
    <property type="entry name" value="Sig_transdc_His_kin_Hpt_dom"/>
</dbReference>
<dbReference type="EC" id="2.7.13.3" evidence="3"/>
<evidence type="ECO:0000256" key="11">
    <source>
        <dbReference type="ARBA" id="ARBA00022989"/>
    </source>
</evidence>
<dbReference type="SMART" id="SM00387">
    <property type="entry name" value="HATPase_c"/>
    <property type="match status" value="1"/>
</dbReference>
<proteinExistence type="predicted"/>
<dbReference type="SUPFAM" id="SSF103190">
    <property type="entry name" value="Sensory domain-like"/>
    <property type="match status" value="1"/>
</dbReference>
<dbReference type="GO" id="GO:0000155">
    <property type="term" value="F:phosphorelay sensor kinase activity"/>
    <property type="evidence" value="ECO:0007669"/>
    <property type="project" value="InterPro"/>
</dbReference>
<dbReference type="HOGENOM" id="CLU_000445_124_0_6"/>
<dbReference type="SMART" id="SM00388">
    <property type="entry name" value="HisKA"/>
    <property type="match status" value="1"/>
</dbReference>
<dbReference type="InterPro" id="IPR013767">
    <property type="entry name" value="PAS_fold"/>
</dbReference>
<dbReference type="NCBIfam" id="TIGR00229">
    <property type="entry name" value="sensory_box"/>
    <property type="match status" value="1"/>
</dbReference>
<evidence type="ECO:0000259" key="20">
    <source>
        <dbReference type="PROSITE" id="PS50113"/>
    </source>
</evidence>
<dbReference type="InterPro" id="IPR001789">
    <property type="entry name" value="Sig_transdc_resp-reg_receiver"/>
</dbReference>
<dbReference type="Gene3D" id="3.40.50.2300">
    <property type="match status" value="1"/>
</dbReference>
<dbReference type="Gene3D" id="1.20.120.160">
    <property type="entry name" value="HPT domain"/>
    <property type="match status" value="1"/>
</dbReference>
<feature type="domain" description="Histidine kinase" evidence="17">
    <location>
        <begin position="517"/>
        <end position="738"/>
    </location>
</feature>
<dbReference type="Gene3D" id="3.30.450.20">
    <property type="entry name" value="PAS domain"/>
    <property type="match status" value="2"/>
</dbReference>
<dbReference type="GO" id="GO:0005886">
    <property type="term" value="C:plasma membrane"/>
    <property type="evidence" value="ECO:0007669"/>
    <property type="project" value="UniProtKB-SubCell"/>
</dbReference>
<evidence type="ECO:0000256" key="4">
    <source>
        <dbReference type="ARBA" id="ARBA00022475"/>
    </source>
</evidence>
<dbReference type="InterPro" id="IPR003594">
    <property type="entry name" value="HATPase_dom"/>
</dbReference>
<dbReference type="Gene3D" id="1.10.287.130">
    <property type="match status" value="1"/>
</dbReference>
<dbReference type="InterPro" id="IPR035965">
    <property type="entry name" value="PAS-like_dom_sf"/>
</dbReference>
<dbReference type="PROSITE" id="PS50894">
    <property type="entry name" value="HPT"/>
    <property type="match status" value="1"/>
</dbReference>
<dbReference type="EMBL" id="CP007142">
    <property type="protein sequence ID" value="AJQ95437.1"/>
    <property type="molecule type" value="Genomic_DNA"/>
</dbReference>
<dbReference type="GO" id="GO:0006355">
    <property type="term" value="P:regulation of DNA-templated transcription"/>
    <property type="evidence" value="ECO:0007669"/>
    <property type="project" value="InterPro"/>
</dbReference>
<evidence type="ECO:0000256" key="14">
    <source>
        <dbReference type="PROSITE-ProRule" id="PRU00110"/>
    </source>
</evidence>
<keyword evidence="10" id="KW-0067">ATP-binding</keyword>
<feature type="transmembrane region" description="Helical" evidence="16">
    <location>
        <begin position="322"/>
        <end position="343"/>
    </location>
</feature>
<keyword evidence="9 22" id="KW-0418">Kinase</keyword>
<dbReference type="PROSITE" id="PS50109">
    <property type="entry name" value="HIS_KIN"/>
    <property type="match status" value="1"/>
</dbReference>
<dbReference type="PROSITE" id="PS50112">
    <property type="entry name" value="PAS"/>
    <property type="match status" value="1"/>
</dbReference>
<dbReference type="InterPro" id="IPR000014">
    <property type="entry name" value="PAS"/>
</dbReference>
<dbReference type="Pfam" id="PF00072">
    <property type="entry name" value="Response_reg"/>
    <property type="match status" value="1"/>
</dbReference>
<keyword evidence="11 16" id="KW-1133">Transmembrane helix</keyword>
<evidence type="ECO:0000259" key="18">
    <source>
        <dbReference type="PROSITE" id="PS50110"/>
    </source>
</evidence>
<dbReference type="AlphaFoldDB" id="A0A0C5VL58"/>
<dbReference type="PRINTS" id="PR00344">
    <property type="entry name" value="BCTRLSENSOR"/>
</dbReference>
<feature type="domain" description="Response regulatory" evidence="18">
    <location>
        <begin position="884"/>
        <end position="1008"/>
    </location>
</feature>
<keyword evidence="6" id="KW-0808">Transferase</keyword>
<dbReference type="SUPFAM" id="SSF55874">
    <property type="entry name" value="ATPase domain of HSP90 chaperone/DNA topoisomerase II/histidine kinase"/>
    <property type="match status" value="1"/>
</dbReference>
<sequence length="1161" mass="131126">MSYRKNNWKLWLLLVVPVVLLLLTVLYDSQLKVQANHEADAKMSRVSDEIVYTIEETIERQKKNLAFLFGTPPISGLSRAELNRGVDPLDGTRLEQWKQRLEMIFVSMLQNNPEIDQLRVIRFEPEGREMVRVDRLSGKIESRRSAQLQSKADTDYYRRASELSQYELYVSRIDLNKEFGKVEFPYQPTIRMILPMFSEDGSRYAFIVLNMNVSNLLQQVQALVTDETELMLLDNEGYFILHPLKDHRFSRDLNPQYRFGQEYSLELNGHSDSGVVLDITTGSRRPVYLREIRLSADKDSTLRQLVILPENYIQHLVWNKRLVNFGFLTVLFIVMIMGVLIFWRSYSASLRGSYLRAEYEAIVNGSADAIIGLDLSGVVTSFNMAASRLLGLVSKNMRGGLINRFLSFEDEAMNLRKLIADASHKQVIGPIDTRCRGRSGDIMDVSLTVVPIKNENDTVFGVALFLRDISQQKNAERDILQANATLEQEVSHRTEELKQAHQQALQASDFKSVFVSNVSHEMRTPLNGILGAISLVKREKLSANQQKYVEMAEASSVALSLLINDILDISKIEAGKLEFENKGFDLILTIESIVGSTAIRAYEKNIEFIVDITDLKHRHIVSDANRIKQILNNVLGNALKFTHQGNIRLSVSSTVTDDRRVRIDFSVRDTGIGIAKSSHGQLFQNFSQADSSISGKYGGTGLGLSISKQLCRLMGGDINFESEEGKGSHFYFHILLNQEDTTVETIEPELQDQTVALMVPNVELRKLLSRMLSVCGAQLMPDDTLNQLLEGQQVEEKDIPAILISEWSLVAEDDRYRRFIESLGISRLVALCELAELDIASPWHILNKPITPTGFSVAVLGHRQKQDTVVAAESPTNVKLDGRVVLIVDDNEINLEVACGLLNGLGLTLLTARNGKAAIEKLLQLTENNEPLHCILMDCQMPYMDGYQCTREIRRGEAGQKFMRIPIIAMTANAMSGEQAKCIAAGMEDYMTKPIVYEVVLKKLQKWLPVGERLNKTIGQTKNPQEQVVAQEEITEVQPTAEPQLPVWDHASALKRMLNNHNLVNKITRMFIETIPKNMDQLHAVVQQNNMTEVREYSHKIKGLAGDVGAVRLHRNVSMLEDAARANQQEQIDELFGQVQHDYEELMAELEAYMSSIKEIS</sequence>
<keyword evidence="12" id="KW-0902">Two-component regulatory system</keyword>
<dbReference type="InterPro" id="IPR011006">
    <property type="entry name" value="CheY-like_superfamily"/>
</dbReference>
<feature type="modified residue" description="Phosphohistidine" evidence="14">
    <location>
        <position position="1099"/>
    </location>
</feature>
<evidence type="ECO:0000313" key="23">
    <source>
        <dbReference type="Proteomes" id="UP000032266"/>
    </source>
</evidence>
<dbReference type="CDD" id="cd00082">
    <property type="entry name" value="HisKA"/>
    <property type="match status" value="1"/>
</dbReference>
<dbReference type="SMART" id="SM00091">
    <property type="entry name" value="PAS"/>
    <property type="match status" value="1"/>
</dbReference>
<dbReference type="Pfam" id="PF00512">
    <property type="entry name" value="HisKA"/>
    <property type="match status" value="1"/>
</dbReference>
<dbReference type="KEGG" id="gsn:YC6258_03401"/>
<protein>
    <recommendedName>
        <fullName evidence="3">histidine kinase</fullName>
        <ecNumber evidence="3">2.7.13.3</ecNumber>
    </recommendedName>
</protein>
<dbReference type="SMART" id="SM00448">
    <property type="entry name" value="REC"/>
    <property type="match status" value="1"/>
</dbReference>
<dbReference type="InterPro" id="IPR005467">
    <property type="entry name" value="His_kinase_dom"/>
</dbReference>
<dbReference type="Pfam" id="PF00989">
    <property type="entry name" value="PAS"/>
    <property type="match status" value="1"/>
</dbReference>
<dbReference type="CDD" id="cd16922">
    <property type="entry name" value="HATPase_EvgS-ArcB-TorS-like"/>
    <property type="match status" value="1"/>
</dbReference>
<keyword evidence="4" id="KW-1003">Cell membrane</keyword>